<evidence type="ECO:0000313" key="3">
    <source>
        <dbReference type="Proteomes" id="UP000696294"/>
    </source>
</evidence>
<dbReference type="RefSeq" id="WP_168017634.1">
    <property type="nucleotide sequence ID" value="NZ_JAATEP010000044.1"/>
</dbReference>
<dbReference type="InterPro" id="IPR000182">
    <property type="entry name" value="GNAT_dom"/>
</dbReference>
<feature type="domain" description="N-acetyltransferase" evidence="1">
    <location>
        <begin position="1"/>
        <end position="131"/>
    </location>
</feature>
<dbReference type="Pfam" id="PF00583">
    <property type="entry name" value="Acetyltransf_1"/>
    <property type="match status" value="1"/>
</dbReference>
<keyword evidence="3" id="KW-1185">Reference proteome</keyword>
<accession>A0ABX1BI39</accession>
<dbReference type="PROSITE" id="PS51186">
    <property type="entry name" value="GNAT"/>
    <property type="match status" value="1"/>
</dbReference>
<gene>
    <name evidence="2" type="ORF">HCN51_42305</name>
</gene>
<reference evidence="2 3" key="1">
    <citation type="submission" date="2020-03" db="EMBL/GenBank/DDBJ databases">
        <title>WGS of actinomycetes isolated from Thailand.</title>
        <authorList>
            <person name="Thawai C."/>
        </authorList>
    </citation>
    <scope>NUCLEOTIDE SEQUENCE [LARGE SCALE GENOMIC DNA]</scope>
    <source>
        <strain evidence="2 3">FMUSA5-5</strain>
    </source>
</reference>
<evidence type="ECO:0000313" key="2">
    <source>
        <dbReference type="EMBL" id="NJP95997.1"/>
    </source>
</evidence>
<proteinExistence type="predicted"/>
<name>A0ABX1BI39_9ACTN</name>
<evidence type="ECO:0000259" key="1">
    <source>
        <dbReference type="PROSITE" id="PS51186"/>
    </source>
</evidence>
<sequence length="257" mass="26710">MSVRPAAEADMPAVRQVARHFGLPDGWPVGGDFLDAEREHGTLLVALAAPGEAAGFGGTLLRGDVTRLGDLFVLPGRQSSGVGRVLLARLLGEAGPRVTFASSDPRAVALYARSGLRPWCPLLYLTGRPVEGPPGPPARTVGPDEVAPLDAAVSGGDARVVRRDPRRHGARDGRRLRLCAPGRGPADDRAGRGIAPQDCAQAVVAALTATVLCTTAQVAVPGTHPLVPVLLGAGWRIADMDTFMADDAALAVIRPDR</sequence>
<organism evidence="2 3">
    <name type="scientific">Nonomuraea composti</name>
    <dbReference type="NCBI Taxonomy" id="2720023"/>
    <lineage>
        <taxon>Bacteria</taxon>
        <taxon>Bacillati</taxon>
        <taxon>Actinomycetota</taxon>
        <taxon>Actinomycetes</taxon>
        <taxon>Streptosporangiales</taxon>
        <taxon>Streptosporangiaceae</taxon>
        <taxon>Nonomuraea</taxon>
    </lineage>
</organism>
<dbReference type="Gene3D" id="3.40.630.30">
    <property type="match status" value="1"/>
</dbReference>
<protein>
    <submittedName>
        <fullName evidence="2">GNAT family N-acetyltransferase</fullName>
    </submittedName>
</protein>
<dbReference type="InterPro" id="IPR016181">
    <property type="entry name" value="Acyl_CoA_acyltransferase"/>
</dbReference>
<dbReference type="Proteomes" id="UP000696294">
    <property type="component" value="Unassembled WGS sequence"/>
</dbReference>
<comment type="caution">
    <text evidence="2">The sequence shown here is derived from an EMBL/GenBank/DDBJ whole genome shotgun (WGS) entry which is preliminary data.</text>
</comment>
<dbReference type="SUPFAM" id="SSF55729">
    <property type="entry name" value="Acyl-CoA N-acyltransferases (Nat)"/>
    <property type="match status" value="1"/>
</dbReference>
<dbReference type="EMBL" id="JAATEP010000044">
    <property type="protein sequence ID" value="NJP95997.1"/>
    <property type="molecule type" value="Genomic_DNA"/>
</dbReference>